<feature type="domain" description="Co-chaperone DjlA N-terminal" evidence="1">
    <location>
        <begin position="5"/>
        <end position="69"/>
    </location>
</feature>
<sequence length="79" mass="9275">VSAITKGLDYYRMSRRFFESSTENERVHFMDALFAVADGDEGVSYEEIEEIRTIATVLKLHHRQFIDAKLKIPRERRAN</sequence>
<evidence type="ECO:0000313" key="2">
    <source>
        <dbReference type="EMBL" id="GAG49608.1"/>
    </source>
</evidence>
<dbReference type="EMBL" id="BARS01053206">
    <property type="protein sequence ID" value="GAG49608.1"/>
    <property type="molecule type" value="Genomic_DNA"/>
</dbReference>
<organism evidence="2">
    <name type="scientific">marine sediment metagenome</name>
    <dbReference type="NCBI Taxonomy" id="412755"/>
    <lineage>
        <taxon>unclassified sequences</taxon>
        <taxon>metagenomes</taxon>
        <taxon>ecological metagenomes</taxon>
    </lineage>
</organism>
<protein>
    <recommendedName>
        <fullName evidence="1">Co-chaperone DjlA N-terminal domain-containing protein</fullName>
    </recommendedName>
</protein>
<dbReference type="SUPFAM" id="SSF158682">
    <property type="entry name" value="TerB-like"/>
    <property type="match status" value="1"/>
</dbReference>
<accession>X0YM88</accession>
<evidence type="ECO:0000259" key="1">
    <source>
        <dbReference type="Pfam" id="PF05099"/>
    </source>
</evidence>
<proteinExistence type="predicted"/>
<dbReference type="InterPro" id="IPR007791">
    <property type="entry name" value="DjlA_N"/>
</dbReference>
<feature type="non-terminal residue" evidence="2">
    <location>
        <position position="1"/>
    </location>
</feature>
<gene>
    <name evidence="2" type="ORF">S01H1_78986</name>
</gene>
<name>X0YM88_9ZZZZ</name>
<comment type="caution">
    <text evidence="2">The sequence shown here is derived from an EMBL/GenBank/DDBJ whole genome shotgun (WGS) entry which is preliminary data.</text>
</comment>
<dbReference type="Pfam" id="PF05099">
    <property type="entry name" value="TerB"/>
    <property type="match status" value="1"/>
</dbReference>
<reference evidence="2" key="1">
    <citation type="journal article" date="2014" name="Front. Microbiol.">
        <title>High frequency of phylogenetically diverse reductive dehalogenase-homologous genes in deep subseafloor sedimentary metagenomes.</title>
        <authorList>
            <person name="Kawai M."/>
            <person name="Futagami T."/>
            <person name="Toyoda A."/>
            <person name="Takaki Y."/>
            <person name="Nishi S."/>
            <person name="Hori S."/>
            <person name="Arai W."/>
            <person name="Tsubouchi T."/>
            <person name="Morono Y."/>
            <person name="Uchiyama I."/>
            <person name="Ito T."/>
            <person name="Fujiyama A."/>
            <person name="Inagaki F."/>
            <person name="Takami H."/>
        </authorList>
    </citation>
    <scope>NUCLEOTIDE SEQUENCE</scope>
    <source>
        <strain evidence="2">Expedition CK06-06</strain>
    </source>
</reference>
<dbReference type="AlphaFoldDB" id="X0YM88"/>
<dbReference type="InterPro" id="IPR029024">
    <property type="entry name" value="TerB-like"/>
</dbReference>